<feature type="transmembrane region" description="Helical" evidence="7">
    <location>
        <begin position="296"/>
        <end position="315"/>
    </location>
</feature>
<dbReference type="InterPro" id="IPR011701">
    <property type="entry name" value="MFS"/>
</dbReference>
<accession>A0ABY6ZNF2</accession>
<feature type="transmembrane region" description="Helical" evidence="7">
    <location>
        <begin position="84"/>
        <end position="104"/>
    </location>
</feature>
<feature type="transmembrane region" description="Helical" evidence="7">
    <location>
        <begin position="327"/>
        <end position="348"/>
    </location>
</feature>
<gene>
    <name evidence="9" type="ORF">NZD89_04430</name>
</gene>
<evidence type="ECO:0000313" key="10">
    <source>
        <dbReference type="Proteomes" id="UP001164761"/>
    </source>
</evidence>
<feature type="transmembrane region" description="Helical" evidence="7">
    <location>
        <begin position="143"/>
        <end position="162"/>
    </location>
</feature>
<evidence type="ECO:0000256" key="7">
    <source>
        <dbReference type="SAM" id="Phobius"/>
    </source>
</evidence>
<dbReference type="InterPro" id="IPR020846">
    <property type="entry name" value="MFS_dom"/>
</dbReference>
<protein>
    <submittedName>
        <fullName evidence="9">MFS transporter</fullName>
    </submittedName>
</protein>
<evidence type="ECO:0000313" key="9">
    <source>
        <dbReference type="EMBL" id="WAH44505.1"/>
    </source>
</evidence>
<evidence type="ECO:0000256" key="1">
    <source>
        <dbReference type="ARBA" id="ARBA00004651"/>
    </source>
</evidence>
<dbReference type="Proteomes" id="UP001164761">
    <property type="component" value="Chromosome"/>
</dbReference>
<dbReference type="SUPFAM" id="SSF103473">
    <property type="entry name" value="MFS general substrate transporter"/>
    <property type="match status" value="1"/>
</dbReference>
<evidence type="ECO:0000256" key="5">
    <source>
        <dbReference type="ARBA" id="ARBA00022989"/>
    </source>
</evidence>
<dbReference type="InterPro" id="IPR004748">
    <property type="entry name" value="Polyol_permease-like"/>
</dbReference>
<keyword evidence="4 7" id="KW-0812">Transmembrane</keyword>
<comment type="subcellular location">
    <subcellularLocation>
        <location evidence="1">Cell membrane</location>
        <topology evidence="1">Multi-pass membrane protein</topology>
    </subcellularLocation>
</comment>
<keyword evidence="3" id="KW-1003">Cell membrane</keyword>
<feature type="transmembrane region" description="Helical" evidence="7">
    <location>
        <begin position="387"/>
        <end position="406"/>
    </location>
</feature>
<feature type="transmembrane region" description="Helical" evidence="7">
    <location>
        <begin position="264"/>
        <end position="284"/>
    </location>
</feature>
<dbReference type="PANTHER" id="PTHR43124">
    <property type="entry name" value="PURINE EFFLUX PUMP PBUE"/>
    <property type="match status" value="1"/>
</dbReference>
<evidence type="ECO:0000256" key="4">
    <source>
        <dbReference type="ARBA" id="ARBA00022692"/>
    </source>
</evidence>
<dbReference type="Pfam" id="PF07690">
    <property type="entry name" value="MFS_1"/>
    <property type="match status" value="1"/>
</dbReference>
<feature type="transmembrane region" description="Helical" evidence="7">
    <location>
        <begin position="233"/>
        <end position="252"/>
    </location>
</feature>
<dbReference type="EMBL" id="CP104067">
    <property type="protein sequence ID" value="WAH44505.1"/>
    <property type="molecule type" value="Genomic_DNA"/>
</dbReference>
<keyword evidence="6 7" id="KW-0472">Membrane</keyword>
<dbReference type="PANTHER" id="PTHR43124:SF3">
    <property type="entry name" value="CHLORAMPHENICOL EFFLUX PUMP RV0191"/>
    <property type="match status" value="1"/>
</dbReference>
<evidence type="ECO:0000259" key="8">
    <source>
        <dbReference type="PROSITE" id="PS50850"/>
    </source>
</evidence>
<evidence type="ECO:0000256" key="3">
    <source>
        <dbReference type="ARBA" id="ARBA00022475"/>
    </source>
</evidence>
<dbReference type="Gene3D" id="1.20.1250.20">
    <property type="entry name" value="MFS general substrate transporter like domains"/>
    <property type="match status" value="2"/>
</dbReference>
<dbReference type="PROSITE" id="PS50850">
    <property type="entry name" value="MFS"/>
    <property type="match status" value="1"/>
</dbReference>
<dbReference type="InterPro" id="IPR050189">
    <property type="entry name" value="MFS_Efflux_Transporters"/>
</dbReference>
<feature type="transmembrane region" description="Helical" evidence="7">
    <location>
        <begin position="168"/>
        <end position="197"/>
    </location>
</feature>
<evidence type="ECO:0000256" key="2">
    <source>
        <dbReference type="ARBA" id="ARBA00022448"/>
    </source>
</evidence>
<feature type="transmembrane region" description="Helical" evidence="7">
    <location>
        <begin position="116"/>
        <end position="136"/>
    </location>
</feature>
<organism evidence="9 10">
    <name type="scientific">Alicyclobacillus fastidiosus</name>
    <dbReference type="NCBI Taxonomy" id="392011"/>
    <lineage>
        <taxon>Bacteria</taxon>
        <taxon>Bacillati</taxon>
        <taxon>Bacillota</taxon>
        <taxon>Bacilli</taxon>
        <taxon>Bacillales</taxon>
        <taxon>Alicyclobacillaceae</taxon>
        <taxon>Alicyclobacillus</taxon>
    </lineage>
</organism>
<feature type="transmembrane region" description="Helical" evidence="7">
    <location>
        <begin position="12"/>
        <end position="31"/>
    </location>
</feature>
<feature type="transmembrane region" description="Helical" evidence="7">
    <location>
        <begin position="360"/>
        <end position="381"/>
    </location>
</feature>
<reference evidence="9" key="1">
    <citation type="submission" date="2022-08" db="EMBL/GenBank/DDBJ databases">
        <title>Alicyclobacillus fastidiosus DSM 17978, complete genome.</title>
        <authorList>
            <person name="Wang Q."/>
            <person name="Cai R."/>
            <person name="Wang Z."/>
        </authorList>
    </citation>
    <scope>NUCLEOTIDE SEQUENCE</scope>
    <source>
        <strain evidence="9">DSM 17978</strain>
    </source>
</reference>
<feature type="transmembrane region" description="Helical" evidence="7">
    <location>
        <begin position="51"/>
        <end position="72"/>
    </location>
</feature>
<dbReference type="NCBIfam" id="TIGR00897">
    <property type="entry name" value="2A0118"/>
    <property type="match status" value="1"/>
</dbReference>
<evidence type="ECO:0000256" key="6">
    <source>
        <dbReference type="ARBA" id="ARBA00023136"/>
    </source>
</evidence>
<proteinExistence type="predicted"/>
<keyword evidence="2" id="KW-0813">Transport</keyword>
<feature type="domain" description="Major facilitator superfamily (MFS) profile" evidence="8">
    <location>
        <begin position="18"/>
        <end position="411"/>
    </location>
</feature>
<keyword evidence="5 7" id="KW-1133">Transmembrane helix</keyword>
<keyword evidence="10" id="KW-1185">Reference proteome</keyword>
<dbReference type="InterPro" id="IPR036259">
    <property type="entry name" value="MFS_trans_sf"/>
</dbReference>
<sequence>MNAITHSERKRIAGIDSGLFWGYVATMIFMVGDGLEQGWLSPYLVQHGLTVQQSSMLFTVYGATLAVASWFSGVLAEAWGPRRVMTLGVLIWLIGEVLFILFGMEHQNYAVMLPTYAIRGFGYPLFCYSFLVWVTYRSAGKGLGTAVGWFWFALSGGLYVIGNYYSAYMIPIIGNIGTMWTAVIWVLIGGLIGIFLVKGNVSEYMGNSKEKLKTLKSGLTICYENPKVALGGIVRIINNTGIGGIPVFYPVYLSTHFGFTTTQWLQIWGTFWFVNIAFSVISGYISDKILGWRNTVMWVGSVGCGIMTLVLFYTPKAFGHSFLMVDLAAMLFGAVLSGYVPLTALISSLTPENKGASMSVVNFGAGFSYFIGPAIVGIFIGPIGAGGVVWIFAILYFISAVIMAFIKLPENHSALKQV</sequence>
<dbReference type="CDD" id="cd17337">
    <property type="entry name" value="MFS_CsbX"/>
    <property type="match status" value="1"/>
</dbReference>
<name>A0ABY6ZNF2_9BACL</name>